<dbReference type="Pfam" id="PF02517">
    <property type="entry name" value="Rce1-like"/>
    <property type="match status" value="1"/>
</dbReference>
<keyword evidence="4" id="KW-0482">Metalloprotease</keyword>
<evidence type="ECO:0000259" key="3">
    <source>
        <dbReference type="Pfam" id="PF02517"/>
    </source>
</evidence>
<dbReference type="GO" id="GO:0004175">
    <property type="term" value="F:endopeptidase activity"/>
    <property type="evidence" value="ECO:0007669"/>
    <property type="project" value="UniProtKB-ARBA"/>
</dbReference>
<evidence type="ECO:0000256" key="1">
    <source>
        <dbReference type="SAM" id="MobiDB-lite"/>
    </source>
</evidence>
<keyword evidence="2" id="KW-0812">Transmembrane</keyword>
<feature type="region of interest" description="Disordered" evidence="1">
    <location>
        <begin position="123"/>
        <end position="147"/>
    </location>
</feature>
<dbReference type="AlphaFoldDB" id="A0A5M6DEK9"/>
<dbReference type="GO" id="GO:0080120">
    <property type="term" value="P:CAAX-box protein maturation"/>
    <property type="evidence" value="ECO:0007669"/>
    <property type="project" value="UniProtKB-ARBA"/>
</dbReference>
<protein>
    <submittedName>
        <fullName evidence="4">CPBP family intramembrane metalloprotease</fullName>
    </submittedName>
</protein>
<feature type="transmembrane region" description="Helical" evidence="2">
    <location>
        <begin position="60"/>
        <end position="79"/>
    </location>
</feature>
<feature type="domain" description="CAAX prenyl protease 2/Lysostaphin resistance protein A-like" evidence="3">
    <location>
        <begin position="236"/>
        <end position="338"/>
    </location>
</feature>
<organism evidence="4 5">
    <name type="scientific">Roseiconus nitratireducens</name>
    <dbReference type="NCBI Taxonomy" id="2605748"/>
    <lineage>
        <taxon>Bacteria</taxon>
        <taxon>Pseudomonadati</taxon>
        <taxon>Planctomycetota</taxon>
        <taxon>Planctomycetia</taxon>
        <taxon>Pirellulales</taxon>
        <taxon>Pirellulaceae</taxon>
        <taxon>Roseiconus</taxon>
    </lineage>
</organism>
<name>A0A5M6DEK9_9BACT</name>
<gene>
    <name evidence="4" type="ORF">FYK55_03325</name>
</gene>
<evidence type="ECO:0000313" key="5">
    <source>
        <dbReference type="Proteomes" id="UP000324479"/>
    </source>
</evidence>
<evidence type="ECO:0000313" key="4">
    <source>
        <dbReference type="EMBL" id="KAA5545957.1"/>
    </source>
</evidence>
<feature type="compositionally biased region" description="Polar residues" evidence="1">
    <location>
        <begin position="133"/>
        <end position="147"/>
    </location>
</feature>
<keyword evidence="2" id="KW-1133">Transmembrane helix</keyword>
<comment type="caution">
    <text evidence="4">The sequence shown here is derived from an EMBL/GenBank/DDBJ whole genome shotgun (WGS) entry which is preliminary data.</text>
</comment>
<dbReference type="InterPro" id="IPR003675">
    <property type="entry name" value="Rce1/LyrA-like_dom"/>
</dbReference>
<feature type="transmembrane region" description="Helical" evidence="2">
    <location>
        <begin position="197"/>
        <end position="220"/>
    </location>
</feature>
<accession>A0A5M6DEK9</accession>
<evidence type="ECO:0000256" key="2">
    <source>
        <dbReference type="SAM" id="Phobius"/>
    </source>
</evidence>
<dbReference type="RefSeq" id="WP_150074876.1">
    <property type="nucleotide sequence ID" value="NZ_VWOX01000002.1"/>
</dbReference>
<dbReference type="EMBL" id="VWOX01000002">
    <property type="protein sequence ID" value="KAA5545957.1"/>
    <property type="molecule type" value="Genomic_DNA"/>
</dbReference>
<sequence>MTHEALYTAGFALIAASVVAALLAGCVLWIRWFAGKSKRNLCGDVSQELITRQPQPTPRWTVFDFLLMFGLFILAASLLSGGRLPSGDLPAEPLPAGANQANSGQAVSQQALSSARPIADRSVERTEDATESLPDSQATSVTERSPATPSLRQQIRAHFYANLIAFGLTLAYLRVLNGATLSNLGLIPTLSDLRRGVIATLWILTPVLLVNIVVVQLIQYEHSVTNLLADDTRLGTFLFLLLSAGFVTPIVEEFQFRLLLQGGLQQFADPPPANDGTSNWMPRSFWPIVVTSLIFAGMHWGQGGAPIPLFFLSVGLGALYQGTGRLTPAIVVHLLLNTATLCMEFCRINANIQT</sequence>
<keyword evidence="5" id="KW-1185">Reference proteome</keyword>
<proteinExistence type="predicted"/>
<feature type="transmembrane region" description="Helical" evidence="2">
    <location>
        <begin position="159"/>
        <end position="176"/>
    </location>
</feature>
<dbReference type="Proteomes" id="UP000324479">
    <property type="component" value="Unassembled WGS sequence"/>
</dbReference>
<keyword evidence="4" id="KW-0645">Protease</keyword>
<feature type="transmembrane region" description="Helical" evidence="2">
    <location>
        <begin position="232"/>
        <end position="251"/>
    </location>
</feature>
<dbReference type="GO" id="GO:0006508">
    <property type="term" value="P:proteolysis"/>
    <property type="evidence" value="ECO:0007669"/>
    <property type="project" value="UniProtKB-KW"/>
</dbReference>
<feature type="transmembrane region" description="Helical" evidence="2">
    <location>
        <begin position="6"/>
        <end position="30"/>
    </location>
</feature>
<keyword evidence="2" id="KW-0472">Membrane</keyword>
<keyword evidence="4" id="KW-0378">Hydrolase</keyword>
<reference evidence="4 5" key="1">
    <citation type="submission" date="2019-08" db="EMBL/GenBank/DDBJ databases">
        <authorList>
            <person name="Dhanesh K."/>
            <person name="Kumar G."/>
            <person name="Sasikala C."/>
            <person name="Venkata Ramana C."/>
        </authorList>
    </citation>
    <scope>NUCLEOTIDE SEQUENCE [LARGE SCALE GENOMIC DNA]</scope>
    <source>
        <strain evidence="4 5">JC645</strain>
    </source>
</reference>
<dbReference type="GO" id="GO:0008237">
    <property type="term" value="F:metallopeptidase activity"/>
    <property type="evidence" value="ECO:0007669"/>
    <property type="project" value="UniProtKB-KW"/>
</dbReference>